<feature type="region of interest" description="Disordered" evidence="10">
    <location>
        <begin position="1"/>
        <end position="49"/>
    </location>
</feature>
<dbReference type="PANTHER" id="PTHR35011">
    <property type="entry name" value="2,3-DIKETO-L-GULONATE TRAP TRANSPORTER SMALL PERMEASE PROTEIN YIAM"/>
    <property type="match status" value="1"/>
</dbReference>
<evidence type="ECO:0000256" key="4">
    <source>
        <dbReference type="ARBA" id="ARBA00022519"/>
    </source>
</evidence>
<gene>
    <name evidence="12" type="ORF">J2S73_001407</name>
</gene>
<protein>
    <recommendedName>
        <fullName evidence="9">TRAP transporter small permease protein</fullName>
    </recommendedName>
</protein>
<evidence type="ECO:0000256" key="5">
    <source>
        <dbReference type="ARBA" id="ARBA00022692"/>
    </source>
</evidence>
<evidence type="ECO:0000313" key="12">
    <source>
        <dbReference type="EMBL" id="MDQ0314970.1"/>
    </source>
</evidence>
<keyword evidence="3" id="KW-1003">Cell membrane</keyword>
<name>A0AAE4ASF3_9HYPH</name>
<keyword evidence="6 9" id="KW-1133">Transmembrane helix</keyword>
<evidence type="ECO:0000313" key="13">
    <source>
        <dbReference type="Proteomes" id="UP001229244"/>
    </source>
</evidence>
<comment type="subunit">
    <text evidence="9">The complex comprises the extracytoplasmic solute receptor protein and the two transmembrane proteins.</text>
</comment>
<proteinExistence type="inferred from homology"/>
<evidence type="ECO:0000256" key="2">
    <source>
        <dbReference type="ARBA" id="ARBA00022448"/>
    </source>
</evidence>
<dbReference type="AlphaFoldDB" id="A0AAE4ASF3"/>
<dbReference type="EMBL" id="JAUSUL010000001">
    <property type="protein sequence ID" value="MDQ0314970.1"/>
    <property type="molecule type" value="Genomic_DNA"/>
</dbReference>
<keyword evidence="2 9" id="KW-0813">Transport</keyword>
<evidence type="ECO:0000256" key="8">
    <source>
        <dbReference type="ARBA" id="ARBA00038436"/>
    </source>
</evidence>
<comment type="subcellular location">
    <subcellularLocation>
        <location evidence="1 9">Cell inner membrane</location>
        <topology evidence="1 9">Multi-pass membrane protein</topology>
    </subcellularLocation>
</comment>
<dbReference type="GO" id="GO:0022857">
    <property type="term" value="F:transmembrane transporter activity"/>
    <property type="evidence" value="ECO:0007669"/>
    <property type="project" value="UniProtKB-UniRule"/>
</dbReference>
<evidence type="ECO:0000256" key="9">
    <source>
        <dbReference type="RuleBase" id="RU369079"/>
    </source>
</evidence>
<dbReference type="InterPro" id="IPR007387">
    <property type="entry name" value="TRAP_DctQ"/>
</dbReference>
<dbReference type="Pfam" id="PF04290">
    <property type="entry name" value="DctQ"/>
    <property type="match status" value="1"/>
</dbReference>
<keyword evidence="13" id="KW-1185">Reference proteome</keyword>
<dbReference type="GO" id="GO:0015740">
    <property type="term" value="P:C4-dicarboxylate transport"/>
    <property type="evidence" value="ECO:0007669"/>
    <property type="project" value="TreeGrafter"/>
</dbReference>
<dbReference type="PANTHER" id="PTHR35011:SF5">
    <property type="entry name" value="SIALIC ACID TRAP TRANSPORTER SMALL PERMEASE PROTEIN SIAQ"/>
    <property type="match status" value="1"/>
</dbReference>
<feature type="transmembrane region" description="Helical" evidence="9">
    <location>
        <begin position="173"/>
        <end position="194"/>
    </location>
</feature>
<feature type="compositionally biased region" description="Basic and acidic residues" evidence="10">
    <location>
        <begin position="1"/>
        <end position="11"/>
    </location>
</feature>
<reference evidence="12" key="1">
    <citation type="submission" date="2023-07" db="EMBL/GenBank/DDBJ databases">
        <title>Genomic Encyclopedia of Type Strains, Phase IV (KMG-IV): sequencing the most valuable type-strain genomes for metagenomic binning, comparative biology and taxonomic classification.</title>
        <authorList>
            <person name="Goeker M."/>
        </authorList>
    </citation>
    <scope>NUCLEOTIDE SEQUENCE</scope>
    <source>
        <strain evidence="12">DSM 21202</strain>
    </source>
</reference>
<evidence type="ECO:0000256" key="7">
    <source>
        <dbReference type="ARBA" id="ARBA00023136"/>
    </source>
</evidence>
<organism evidence="12 13">
    <name type="scientific">Amorphus orientalis</name>
    <dbReference type="NCBI Taxonomy" id="649198"/>
    <lineage>
        <taxon>Bacteria</taxon>
        <taxon>Pseudomonadati</taxon>
        <taxon>Pseudomonadota</taxon>
        <taxon>Alphaproteobacteria</taxon>
        <taxon>Hyphomicrobiales</taxon>
        <taxon>Amorphaceae</taxon>
        <taxon>Amorphus</taxon>
    </lineage>
</organism>
<keyword evidence="7 9" id="KW-0472">Membrane</keyword>
<evidence type="ECO:0000259" key="11">
    <source>
        <dbReference type="Pfam" id="PF04290"/>
    </source>
</evidence>
<feature type="transmembrane region" description="Helical" evidence="9">
    <location>
        <begin position="214"/>
        <end position="236"/>
    </location>
</feature>
<comment type="function">
    <text evidence="9">Part of the tripartite ATP-independent periplasmic (TRAP) transport system.</text>
</comment>
<evidence type="ECO:0000256" key="1">
    <source>
        <dbReference type="ARBA" id="ARBA00004429"/>
    </source>
</evidence>
<evidence type="ECO:0000256" key="10">
    <source>
        <dbReference type="SAM" id="MobiDB-lite"/>
    </source>
</evidence>
<comment type="caution">
    <text evidence="12">The sequence shown here is derived from an EMBL/GenBank/DDBJ whole genome shotgun (WGS) entry which is preliminary data.</text>
</comment>
<feature type="transmembrane region" description="Helical" evidence="9">
    <location>
        <begin position="134"/>
        <end position="152"/>
    </location>
</feature>
<feature type="transmembrane region" description="Helical" evidence="9">
    <location>
        <begin position="98"/>
        <end position="122"/>
    </location>
</feature>
<evidence type="ECO:0000256" key="3">
    <source>
        <dbReference type="ARBA" id="ARBA00022475"/>
    </source>
</evidence>
<dbReference type="GO" id="GO:0005886">
    <property type="term" value="C:plasma membrane"/>
    <property type="evidence" value="ECO:0007669"/>
    <property type="project" value="UniProtKB-SubCell"/>
</dbReference>
<keyword evidence="5 9" id="KW-0812">Transmembrane</keyword>
<keyword evidence="4 9" id="KW-0997">Cell inner membrane</keyword>
<sequence length="250" mass="26983">MDRVSREARQRADRKRGQRTVDRHGLQSSPSESLPAAISGRQDGPAAQLRGGHKIAGTVDHGSVARRTAPPAIETRSIPAQGAPMTLVRKLLDVSETVLMAICILMFVVMVALGIATVFFRFVVESSLAFPDELIRYLFIWLIFLGAAIALRRNAHAAIGVLVEYLPAPLKRGAVMVSTLASAGFFAVLIVKGIELTDRVVPQISPALEVSMAWVYAAVPVSGVFLLVYSIELLVWQRTAPADKLSTLGS</sequence>
<dbReference type="Proteomes" id="UP001229244">
    <property type="component" value="Unassembled WGS sequence"/>
</dbReference>
<accession>A0AAE4ASF3</accession>
<comment type="similarity">
    <text evidence="8 9">Belongs to the TRAP transporter small permease family.</text>
</comment>
<dbReference type="RefSeq" id="WP_306884756.1">
    <property type="nucleotide sequence ID" value="NZ_JAUSUL010000001.1"/>
</dbReference>
<evidence type="ECO:0000256" key="6">
    <source>
        <dbReference type="ARBA" id="ARBA00022989"/>
    </source>
</evidence>
<dbReference type="InterPro" id="IPR055348">
    <property type="entry name" value="DctQ"/>
</dbReference>
<feature type="domain" description="Tripartite ATP-independent periplasmic transporters DctQ component" evidence="11">
    <location>
        <begin position="110"/>
        <end position="235"/>
    </location>
</feature>